<evidence type="ECO:0000313" key="2">
    <source>
        <dbReference type="EMBL" id="NNU42871.1"/>
    </source>
</evidence>
<keyword evidence="3" id="KW-1185">Reference proteome</keyword>
<dbReference type="SUPFAM" id="SSF81296">
    <property type="entry name" value="E set domains"/>
    <property type="match status" value="1"/>
</dbReference>
<gene>
    <name evidence="2" type="primary">soxZ</name>
    <name evidence="2" type="ORF">HK415_06365</name>
</gene>
<dbReference type="InterPro" id="IPR014880">
    <property type="entry name" value="SoxZ_dom"/>
</dbReference>
<comment type="caution">
    <text evidence="2">The sequence shown here is derived from an EMBL/GenBank/DDBJ whole genome shotgun (WGS) entry which is preliminary data.</text>
</comment>
<dbReference type="Gene3D" id="2.60.40.10">
    <property type="entry name" value="Immunoglobulins"/>
    <property type="match status" value="1"/>
</dbReference>
<feature type="domain" description="Sulphur oxidation protein SoxZ" evidence="1">
    <location>
        <begin position="9"/>
        <end position="97"/>
    </location>
</feature>
<dbReference type="EMBL" id="JABFCS010000001">
    <property type="protein sequence ID" value="NNU42871.1"/>
    <property type="molecule type" value="Genomic_DNA"/>
</dbReference>
<dbReference type="Pfam" id="PF08770">
    <property type="entry name" value="SoxZ"/>
    <property type="match status" value="1"/>
</dbReference>
<dbReference type="InterPro" id="IPR030995">
    <property type="entry name" value="SoxZ"/>
</dbReference>
<accession>A0A849KDR0</accession>
<dbReference type="InterPro" id="IPR013783">
    <property type="entry name" value="Ig-like_fold"/>
</dbReference>
<sequence length="106" mass="11765">MARTLIQAPASARKGEVVELRVTIAHPMETGYRPGADGRVLPRDIIRRFSCRYNGEVVFSADLFPAIAANPYLSFHLLAGDSGTLEFEWQGDNGFAQVERRTLQVT</sequence>
<reference evidence="2 3" key="1">
    <citation type="submission" date="2020-05" db="EMBL/GenBank/DDBJ databases">
        <authorList>
            <person name="Khan S.A."/>
            <person name="Jeon C.O."/>
            <person name="Chun B.H."/>
        </authorList>
    </citation>
    <scope>NUCLEOTIDE SEQUENCE [LARGE SCALE GENOMIC DNA]</scope>
    <source>
        <strain evidence="2 3">B156</strain>
    </source>
</reference>
<name>A0A849KDR0_9BURK</name>
<protein>
    <submittedName>
        <fullName evidence="2">Thiosulfate oxidation carrier complex protein SoxZ</fullName>
    </submittedName>
</protein>
<dbReference type="Proteomes" id="UP000552954">
    <property type="component" value="Unassembled WGS sequence"/>
</dbReference>
<reference evidence="2 3" key="2">
    <citation type="submission" date="2020-06" db="EMBL/GenBank/DDBJ databases">
        <title>Ramlibacter rhizophilus sp. nov., isolated from rhizosphere soil of national flower Mugunghwa from South Korea.</title>
        <authorList>
            <person name="Zheng-Fei Y."/>
            <person name="Huan T."/>
        </authorList>
    </citation>
    <scope>NUCLEOTIDE SEQUENCE [LARGE SCALE GENOMIC DNA]</scope>
    <source>
        <strain evidence="2 3">B156</strain>
    </source>
</reference>
<dbReference type="NCBIfam" id="TIGR04490">
    <property type="entry name" value="SoxZ_true"/>
    <property type="match status" value="1"/>
</dbReference>
<dbReference type="InterPro" id="IPR014756">
    <property type="entry name" value="Ig_E-set"/>
</dbReference>
<dbReference type="RefSeq" id="WP_171557444.1">
    <property type="nucleotide sequence ID" value="NZ_JABFCS010000001.1"/>
</dbReference>
<dbReference type="AlphaFoldDB" id="A0A849KDR0"/>
<evidence type="ECO:0000313" key="3">
    <source>
        <dbReference type="Proteomes" id="UP000552954"/>
    </source>
</evidence>
<evidence type="ECO:0000259" key="1">
    <source>
        <dbReference type="Pfam" id="PF08770"/>
    </source>
</evidence>
<proteinExistence type="predicted"/>
<organism evidence="2 3">
    <name type="scientific">Ramlibacter montanisoli</name>
    <dbReference type="NCBI Taxonomy" id="2732512"/>
    <lineage>
        <taxon>Bacteria</taxon>
        <taxon>Pseudomonadati</taxon>
        <taxon>Pseudomonadota</taxon>
        <taxon>Betaproteobacteria</taxon>
        <taxon>Burkholderiales</taxon>
        <taxon>Comamonadaceae</taxon>
        <taxon>Ramlibacter</taxon>
    </lineage>
</organism>